<keyword evidence="2" id="KW-0472">Membrane</keyword>
<dbReference type="PANTHER" id="PTHR43685:SF5">
    <property type="entry name" value="GLYCOSYLTRANSFERASE EPSE-RELATED"/>
    <property type="match status" value="1"/>
</dbReference>
<evidence type="ECO:0000256" key="3">
    <source>
        <dbReference type="ARBA" id="ARBA00022676"/>
    </source>
</evidence>
<name>A0AA42RWS5_9PSED</name>
<dbReference type="InterPro" id="IPR050834">
    <property type="entry name" value="Glycosyltransf_2"/>
</dbReference>
<keyword evidence="2" id="KW-0997">Cell inner membrane</keyword>
<dbReference type="PANTHER" id="PTHR43685">
    <property type="entry name" value="GLYCOSYLTRANSFERASE"/>
    <property type="match status" value="1"/>
</dbReference>
<feature type="domain" description="Glycosyltransferase 2-like" evidence="5">
    <location>
        <begin position="7"/>
        <end position="118"/>
    </location>
</feature>
<gene>
    <name evidence="6" type="ORF">N5I14_10440</name>
</gene>
<keyword evidence="4 6" id="KW-0808">Transferase</keyword>
<evidence type="ECO:0000313" key="6">
    <source>
        <dbReference type="EMBL" id="MDH1630662.1"/>
    </source>
</evidence>
<dbReference type="Pfam" id="PF00535">
    <property type="entry name" value="Glycos_transf_2"/>
    <property type="match status" value="1"/>
</dbReference>
<keyword evidence="2" id="KW-1003">Cell membrane</keyword>
<dbReference type="InterPro" id="IPR029044">
    <property type="entry name" value="Nucleotide-diphossugar_trans"/>
</dbReference>
<proteinExistence type="inferred from homology"/>
<dbReference type="RefSeq" id="WP_280081758.1">
    <property type="nucleotide sequence ID" value="NZ_JAOCGG010000016.1"/>
</dbReference>
<dbReference type="Proteomes" id="UP001160882">
    <property type="component" value="Unassembled WGS sequence"/>
</dbReference>
<dbReference type="GO" id="GO:0016757">
    <property type="term" value="F:glycosyltransferase activity"/>
    <property type="evidence" value="ECO:0007669"/>
    <property type="project" value="UniProtKB-KW"/>
</dbReference>
<keyword evidence="3 6" id="KW-0328">Glycosyltransferase</keyword>
<dbReference type="Gene3D" id="3.90.550.10">
    <property type="entry name" value="Spore Coat Polysaccharide Biosynthesis Protein SpsA, Chain A"/>
    <property type="match status" value="1"/>
</dbReference>
<dbReference type="EMBL" id="JAOCGG010000016">
    <property type="protein sequence ID" value="MDH1630662.1"/>
    <property type="molecule type" value="Genomic_DNA"/>
</dbReference>
<evidence type="ECO:0000313" key="7">
    <source>
        <dbReference type="Proteomes" id="UP001160882"/>
    </source>
</evidence>
<reference evidence="6" key="1">
    <citation type="submission" date="2022-09" db="EMBL/GenBank/DDBJ databases">
        <title>Intensive care unit water sources are persistently colonized with multi-drug resistant bacteria and are the site of extensive horizontal gene transfer of antibiotic resistance genes.</title>
        <authorList>
            <person name="Diorio-Toth L."/>
        </authorList>
    </citation>
    <scope>NUCLEOTIDE SEQUENCE</scope>
    <source>
        <strain evidence="6">GD03782</strain>
    </source>
</reference>
<accession>A0AA42RWS5</accession>
<evidence type="ECO:0000259" key="5">
    <source>
        <dbReference type="Pfam" id="PF00535"/>
    </source>
</evidence>
<evidence type="ECO:0000256" key="1">
    <source>
        <dbReference type="ARBA" id="ARBA00006739"/>
    </source>
</evidence>
<dbReference type="InterPro" id="IPR001173">
    <property type="entry name" value="Glyco_trans_2-like"/>
</dbReference>
<organism evidence="6 7">
    <name type="scientific">Pseudomonas mosselii</name>
    <dbReference type="NCBI Taxonomy" id="78327"/>
    <lineage>
        <taxon>Bacteria</taxon>
        <taxon>Pseudomonadati</taxon>
        <taxon>Pseudomonadota</taxon>
        <taxon>Gammaproteobacteria</taxon>
        <taxon>Pseudomonadales</taxon>
        <taxon>Pseudomonadaceae</taxon>
        <taxon>Pseudomonas</taxon>
    </lineage>
</organism>
<comment type="similarity">
    <text evidence="1">Belongs to the glycosyltransferase 2 family.</text>
</comment>
<sequence>MTPRCLVLLAAYNGRAFIEEQVRSILDQRGVSVSLLISVDCSTDGTEAWVDELARTEPRVKVLPHGLRFGGAAPNFFRLIEAAATDDHDFFALADQDDIWLDGKLARGCEILKQQPVHGFSSDVLAFWADGRERIVRKSQPQVAHDHLFEAAGPGCTYILDRDLMKALQANLRSQGEDLHRVSLHDWYIYAFARANGFRWHIDDQALMRYRQHASNQVGVNSGISAYKVRLAKVLNGWWLGQSHLIARLVGLADDPFVRQWRNLDRGALLRLACKGRQCRRRPRDQLSFAVFCLALAMVGTGK</sequence>
<comment type="caution">
    <text evidence="6">The sequence shown here is derived from an EMBL/GenBank/DDBJ whole genome shotgun (WGS) entry which is preliminary data.</text>
</comment>
<dbReference type="AlphaFoldDB" id="A0AA42RWS5"/>
<evidence type="ECO:0000256" key="4">
    <source>
        <dbReference type="ARBA" id="ARBA00022679"/>
    </source>
</evidence>
<dbReference type="SUPFAM" id="SSF53448">
    <property type="entry name" value="Nucleotide-diphospho-sugar transferases"/>
    <property type="match status" value="1"/>
</dbReference>
<evidence type="ECO:0000256" key="2">
    <source>
        <dbReference type="ARBA" id="ARBA00022519"/>
    </source>
</evidence>
<protein>
    <submittedName>
        <fullName evidence="6">Glycosyltransferase</fullName>
        <ecNumber evidence="6">2.4.-.-</ecNumber>
    </submittedName>
</protein>
<dbReference type="EC" id="2.4.-.-" evidence="6"/>